<keyword evidence="6 10" id="KW-0378">Hydrolase</keyword>
<dbReference type="PROSITE" id="PS51318">
    <property type="entry name" value="TAT"/>
    <property type="match status" value="1"/>
</dbReference>
<dbReference type="PANTHER" id="PTHR31451:SF39">
    <property type="entry name" value="MANNAN ENDO-1,4-BETA-MANNOSIDASE 1"/>
    <property type="match status" value="1"/>
</dbReference>
<comment type="caution">
    <text evidence="10">The sequence shown here is derived from an EMBL/GenBank/DDBJ whole genome shotgun (WGS) entry which is preliminary data.</text>
</comment>
<feature type="region of interest" description="Disordered" evidence="8">
    <location>
        <begin position="1"/>
        <end position="26"/>
    </location>
</feature>
<evidence type="ECO:0000313" key="10">
    <source>
        <dbReference type="EMBL" id="MBB5835763.1"/>
    </source>
</evidence>
<dbReference type="AlphaFoldDB" id="A0A7W9J590"/>
<proteinExistence type="predicted"/>
<evidence type="ECO:0000256" key="4">
    <source>
        <dbReference type="ARBA" id="ARBA00022525"/>
    </source>
</evidence>
<protein>
    <recommendedName>
        <fullName evidence="3">mannan endo-1,4-beta-mannosidase</fullName>
        <ecNumber evidence="3">3.2.1.78</ecNumber>
    </recommendedName>
</protein>
<dbReference type="Pfam" id="PF26410">
    <property type="entry name" value="GH5_mannosidase"/>
    <property type="match status" value="1"/>
</dbReference>
<dbReference type="EC" id="3.2.1.78" evidence="3"/>
<dbReference type="RefSeq" id="WP_184795370.1">
    <property type="nucleotide sequence ID" value="NZ_JACHMY010000001.1"/>
</dbReference>
<dbReference type="EMBL" id="JACHMY010000001">
    <property type="protein sequence ID" value="MBB5835763.1"/>
    <property type="molecule type" value="Genomic_DNA"/>
</dbReference>
<evidence type="ECO:0000256" key="6">
    <source>
        <dbReference type="ARBA" id="ARBA00022801"/>
    </source>
</evidence>
<dbReference type="GO" id="GO:0000272">
    <property type="term" value="P:polysaccharide catabolic process"/>
    <property type="evidence" value="ECO:0007669"/>
    <property type="project" value="InterPro"/>
</dbReference>
<dbReference type="SUPFAM" id="SSF51445">
    <property type="entry name" value="(Trans)glycosidases"/>
    <property type="match status" value="1"/>
</dbReference>
<sequence>MSDDARDRASGDRGRRSGPQRAPSRRQLLVGAGTAAGVAAVSATGALPAAADSAASPWPRQEFVTVRGGEFWLSRRRWRWTGTNCYYLHNKSHYMIDSMLNNAKAMSLEVVRAWAFFDGEGEGALQPAPYEYDDDAFDALDYTIYKAGQLGLRLVLPLVNNWPDYGGMRQYVDWFLALPDDSYGAAVNHDRFYTDDDIRRCFLGWVRHVIERRNPYTGRRYRDEPAIMTWELANEPRNRSDPTGHGVLRWASDVSRAVKRLAPRQLVAVGDEGMGLRPNDPDYPYSTYEGNRWLELSALPAIDYATVHLYPQSWGRIPADGVDPIDWGRRWITDHVRLGRDRLRKPVVLEEFGLEIEESKGVPDLATRNRGYDQWLTDFEGAGGAGTQFWILTALTDAGIPYDDYDGYRVLYPSDTAELISRHARSVSRS</sequence>
<name>A0A7W9J590_9ACTN</name>
<comment type="subcellular location">
    <subcellularLocation>
        <location evidence="2">Secreted</location>
    </subcellularLocation>
</comment>
<keyword evidence="4" id="KW-0964">Secreted</keyword>
<dbReference type="PANTHER" id="PTHR31451">
    <property type="match status" value="1"/>
</dbReference>
<dbReference type="GO" id="GO:0005576">
    <property type="term" value="C:extracellular region"/>
    <property type="evidence" value="ECO:0007669"/>
    <property type="project" value="UniProtKB-SubCell"/>
</dbReference>
<dbReference type="InterPro" id="IPR017853">
    <property type="entry name" value="GH"/>
</dbReference>
<evidence type="ECO:0000259" key="9">
    <source>
        <dbReference type="Pfam" id="PF26410"/>
    </source>
</evidence>
<dbReference type="InterPro" id="IPR001547">
    <property type="entry name" value="Glyco_hydro_5"/>
</dbReference>
<reference evidence="10 11" key="1">
    <citation type="submission" date="2020-08" db="EMBL/GenBank/DDBJ databases">
        <title>Sequencing the genomes of 1000 actinobacteria strains.</title>
        <authorList>
            <person name="Klenk H.-P."/>
        </authorList>
    </citation>
    <scope>NUCLEOTIDE SEQUENCE [LARGE SCALE GENOMIC DNA]</scope>
    <source>
        <strain evidence="10 11">DSM 28967</strain>
    </source>
</reference>
<dbReference type="Gene3D" id="3.20.20.80">
    <property type="entry name" value="Glycosidases"/>
    <property type="match status" value="1"/>
</dbReference>
<dbReference type="Proteomes" id="UP000549971">
    <property type="component" value="Unassembled WGS sequence"/>
</dbReference>
<keyword evidence="5" id="KW-0732">Signal</keyword>
<gene>
    <name evidence="10" type="ORF">HDA39_002497</name>
</gene>
<accession>A0A7W9J590</accession>
<evidence type="ECO:0000256" key="1">
    <source>
        <dbReference type="ARBA" id="ARBA00001678"/>
    </source>
</evidence>
<dbReference type="GO" id="GO:0016985">
    <property type="term" value="F:mannan endo-1,4-beta-mannosidase activity"/>
    <property type="evidence" value="ECO:0007669"/>
    <property type="project" value="UniProtKB-EC"/>
</dbReference>
<evidence type="ECO:0000256" key="7">
    <source>
        <dbReference type="ARBA" id="ARBA00023295"/>
    </source>
</evidence>
<feature type="domain" description="Glycoside hydrolase family 5" evidence="9">
    <location>
        <begin position="61"/>
        <end position="370"/>
    </location>
</feature>
<organism evidence="10 11">
    <name type="scientific">Kribbella italica</name>
    <dbReference type="NCBI Taxonomy" id="1540520"/>
    <lineage>
        <taxon>Bacteria</taxon>
        <taxon>Bacillati</taxon>
        <taxon>Actinomycetota</taxon>
        <taxon>Actinomycetes</taxon>
        <taxon>Propionibacteriales</taxon>
        <taxon>Kribbellaceae</taxon>
        <taxon>Kribbella</taxon>
    </lineage>
</organism>
<feature type="compositionally biased region" description="Basic and acidic residues" evidence="8">
    <location>
        <begin position="1"/>
        <end position="15"/>
    </location>
</feature>
<comment type="catalytic activity">
    <reaction evidence="1">
        <text>Random hydrolysis of (1-&gt;4)-beta-D-mannosidic linkages in mannans, galactomannans and glucomannans.</text>
        <dbReference type="EC" id="3.2.1.78"/>
    </reaction>
</comment>
<dbReference type="InterPro" id="IPR006311">
    <property type="entry name" value="TAT_signal"/>
</dbReference>
<keyword evidence="7 10" id="KW-0326">Glycosidase</keyword>
<keyword evidence="11" id="KW-1185">Reference proteome</keyword>
<evidence type="ECO:0000256" key="5">
    <source>
        <dbReference type="ARBA" id="ARBA00022729"/>
    </source>
</evidence>
<evidence type="ECO:0000313" key="11">
    <source>
        <dbReference type="Proteomes" id="UP000549971"/>
    </source>
</evidence>
<evidence type="ECO:0000256" key="3">
    <source>
        <dbReference type="ARBA" id="ARBA00012706"/>
    </source>
</evidence>
<evidence type="ECO:0000256" key="2">
    <source>
        <dbReference type="ARBA" id="ARBA00004613"/>
    </source>
</evidence>
<dbReference type="InterPro" id="IPR045053">
    <property type="entry name" value="MAN-like"/>
</dbReference>
<evidence type="ECO:0000256" key="8">
    <source>
        <dbReference type="SAM" id="MobiDB-lite"/>
    </source>
</evidence>